<dbReference type="Gene3D" id="1.20.1250.20">
    <property type="entry name" value="MFS general substrate transporter like domains"/>
    <property type="match status" value="2"/>
</dbReference>
<evidence type="ECO:0000256" key="4">
    <source>
        <dbReference type="ARBA" id="ARBA00022989"/>
    </source>
</evidence>
<feature type="transmembrane region" description="Helical" evidence="6">
    <location>
        <begin position="122"/>
        <end position="145"/>
    </location>
</feature>
<feature type="transmembrane region" description="Helical" evidence="6">
    <location>
        <begin position="157"/>
        <end position="178"/>
    </location>
</feature>
<keyword evidence="3 6" id="KW-0812">Transmembrane</keyword>
<proteinExistence type="predicted"/>
<organism evidence="8 9">
    <name type="scientific">Polaromonas jejuensis</name>
    <dbReference type="NCBI Taxonomy" id="457502"/>
    <lineage>
        <taxon>Bacteria</taxon>
        <taxon>Pseudomonadati</taxon>
        <taxon>Pseudomonadota</taxon>
        <taxon>Betaproteobacteria</taxon>
        <taxon>Burkholderiales</taxon>
        <taxon>Comamonadaceae</taxon>
        <taxon>Polaromonas</taxon>
    </lineage>
</organism>
<dbReference type="PANTHER" id="PTHR43791:SF36">
    <property type="entry name" value="TRANSPORTER, PUTATIVE (AFU_ORTHOLOGUE AFUA_6G08340)-RELATED"/>
    <property type="match status" value="1"/>
</dbReference>
<feature type="transmembrane region" description="Helical" evidence="6">
    <location>
        <begin position="255"/>
        <end position="276"/>
    </location>
</feature>
<dbReference type="Pfam" id="PF07690">
    <property type="entry name" value="MFS_1"/>
    <property type="match status" value="1"/>
</dbReference>
<evidence type="ECO:0000256" key="1">
    <source>
        <dbReference type="ARBA" id="ARBA00004141"/>
    </source>
</evidence>
<evidence type="ECO:0000256" key="5">
    <source>
        <dbReference type="ARBA" id="ARBA00023136"/>
    </source>
</evidence>
<keyword evidence="5 6" id="KW-0472">Membrane</keyword>
<feature type="transmembrane region" description="Helical" evidence="6">
    <location>
        <begin position="97"/>
        <end position="116"/>
    </location>
</feature>
<evidence type="ECO:0000313" key="8">
    <source>
        <dbReference type="EMBL" id="MFC5524085.1"/>
    </source>
</evidence>
<evidence type="ECO:0000256" key="6">
    <source>
        <dbReference type="SAM" id="Phobius"/>
    </source>
</evidence>
<evidence type="ECO:0000259" key="7">
    <source>
        <dbReference type="PROSITE" id="PS50850"/>
    </source>
</evidence>
<dbReference type="EMBL" id="JBHSMX010000066">
    <property type="protein sequence ID" value="MFC5524085.1"/>
    <property type="molecule type" value="Genomic_DNA"/>
</dbReference>
<feature type="domain" description="Major facilitator superfamily (MFS) profile" evidence="7">
    <location>
        <begin position="31"/>
        <end position="436"/>
    </location>
</feature>
<feature type="transmembrane region" description="Helical" evidence="6">
    <location>
        <begin position="372"/>
        <end position="395"/>
    </location>
</feature>
<protein>
    <submittedName>
        <fullName evidence="8">MFS transporter</fullName>
    </submittedName>
</protein>
<feature type="transmembrane region" description="Helical" evidence="6">
    <location>
        <begin position="288"/>
        <end position="309"/>
    </location>
</feature>
<keyword evidence="2" id="KW-0813">Transport</keyword>
<name>A0ABW0QH19_9BURK</name>
<dbReference type="InterPro" id="IPR020846">
    <property type="entry name" value="MFS_dom"/>
</dbReference>
<sequence length="438" mass="47746">METKTLDGVESARRPADSFEAATYNKVGWRLIPFLLLCYVVAYLDRVNVGFAKLQMLQDLNLSETVYGLGAGIFFIGYFLFEVPSNVILHRVGARIWIARIMVTWGVISAAMMFVTSATSFYVLRFLLGVAEAGFFPGIILYLTYWYPAERRGRMTALFMTAIALSGVIGGPLSGWIMHSFAGVNGLKDWQWLFILEGLPSIIMGIVTFFYLDDRIAHAKWLTPQEKALLERNIVAENAGKQDLEIGAVFTDPRVWLMSLIYFSFVMGLYGVSFWLPTIIKATGVKDALQIGLLTAIPFGFGVVAMVLVSRSADRSRERRWHIAIPALLGAAGLVLSAVWGQNTGLAMAALTLATMGILTTLPLFWSLPTAFLAGAGAAAGIALINSLGNLAGFVSPFLVGWLKDLTQSTNTGMYLLAASMVLGALLTLSVPARLVNK</sequence>
<dbReference type="Proteomes" id="UP001596084">
    <property type="component" value="Unassembled WGS sequence"/>
</dbReference>
<dbReference type="SUPFAM" id="SSF103473">
    <property type="entry name" value="MFS general substrate transporter"/>
    <property type="match status" value="1"/>
</dbReference>
<keyword evidence="9" id="KW-1185">Reference proteome</keyword>
<feature type="transmembrane region" description="Helical" evidence="6">
    <location>
        <begin position="65"/>
        <end position="85"/>
    </location>
</feature>
<feature type="transmembrane region" description="Helical" evidence="6">
    <location>
        <begin position="321"/>
        <end position="340"/>
    </location>
</feature>
<dbReference type="RefSeq" id="WP_068831991.1">
    <property type="nucleotide sequence ID" value="NZ_JBHSMX010000066.1"/>
</dbReference>
<evidence type="ECO:0000313" key="9">
    <source>
        <dbReference type="Proteomes" id="UP001596084"/>
    </source>
</evidence>
<dbReference type="InterPro" id="IPR036259">
    <property type="entry name" value="MFS_trans_sf"/>
</dbReference>
<accession>A0ABW0QH19</accession>
<reference evidence="9" key="1">
    <citation type="journal article" date="2019" name="Int. J. Syst. Evol. Microbiol.">
        <title>The Global Catalogue of Microorganisms (GCM) 10K type strain sequencing project: providing services to taxonomists for standard genome sequencing and annotation.</title>
        <authorList>
            <consortium name="The Broad Institute Genomics Platform"/>
            <consortium name="The Broad Institute Genome Sequencing Center for Infectious Disease"/>
            <person name="Wu L."/>
            <person name="Ma J."/>
        </authorList>
    </citation>
    <scope>NUCLEOTIDE SEQUENCE [LARGE SCALE GENOMIC DNA]</scope>
    <source>
        <strain evidence="9">CGMCC 4.7277</strain>
    </source>
</reference>
<feature type="transmembrane region" description="Helical" evidence="6">
    <location>
        <begin position="346"/>
        <end position="365"/>
    </location>
</feature>
<evidence type="ECO:0000256" key="3">
    <source>
        <dbReference type="ARBA" id="ARBA00022692"/>
    </source>
</evidence>
<dbReference type="PANTHER" id="PTHR43791">
    <property type="entry name" value="PERMEASE-RELATED"/>
    <property type="match status" value="1"/>
</dbReference>
<feature type="transmembrane region" description="Helical" evidence="6">
    <location>
        <begin position="415"/>
        <end position="436"/>
    </location>
</feature>
<comment type="subcellular location">
    <subcellularLocation>
        <location evidence="1">Membrane</location>
        <topology evidence="1">Multi-pass membrane protein</topology>
    </subcellularLocation>
</comment>
<dbReference type="InterPro" id="IPR011701">
    <property type="entry name" value="MFS"/>
</dbReference>
<keyword evidence="4 6" id="KW-1133">Transmembrane helix</keyword>
<gene>
    <name evidence="8" type="ORF">ACFPP7_24710</name>
</gene>
<dbReference type="CDD" id="cd17319">
    <property type="entry name" value="MFS_ExuT_GudP_like"/>
    <property type="match status" value="1"/>
</dbReference>
<evidence type="ECO:0000256" key="2">
    <source>
        <dbReference type="ARBA" id="ARBA00022448"/>
    </source>
</evidence>
<feature type="transmembrane region" description="Helical" evidence="6">
    <location>
        <begin position="27"/>
        <end position="45"/>
    </location>
</feature>
<comment type="caution">
    <text evidence="8">The sequence shown here is derived from an EMBL/GenBank/DDBJ whole genome shotgun (WGS) entry which is preliminary data.</text>
</comment>
<feature type="transmembrane region" description="Helical" evidence="6">
    <location>
        <begin position="190"/>
        <end position="212"/>
    </location>
</feature>
<dbReference type="PROSITE" id="PS50850">
    <property type="entry name" value="MFS"/>
    <property type="match status" value="1"/>
</dbReference>